<dbReference type="InterPro" id="IPR017946">
    <property type="entry name" value="PLC-like_Pdiesterase_TIM-brl"/>
</dbReference>
<name>A0ABU2B356_9MICC</name>
<organism evidence="2 3">
    <name type="scientific">Enteractinococcus fodinae</name>
    <dbReference type="NCBI Taxonomy" id="684663"/>
    <lineage>
        <taxon>Bacteria</taxon>
        <taxon>Bacillati</taxon>
        <taxon>Actinomycetota</taxon>
        <taxon>Actinomycetes</taxon>
        <taxon>Micrococcales</taxon>
        <taxon>Micrococcaceae</taxon>
    </lineage>
</organism>
<proteinExistence type="predicted"/>
<dbReference type="InterPro" id="IPR030395">
    <property type="entry name" value="GP_PDE_dom"/>
</dbReference>
<keyword evidence="3" id="KW-1185">Reference proteome</keyword>
<dbReference type="PANTHER" id="PTHR46211">
    <property type="entry name" value="GLYCEROPHOSPHORYL DIESTER PHOSPHODIESTERASE"/>
    <property type="match status" value="1"/>
</dbReference>
<protein>
    <submittedName>
        <fullName evidence="2">Glycerophosphoryl diester phosphodiesterase</fullName>
        <ecNumber evidence="2">3.1.4.46</ecNumber>
    </submittedName>
</protein>
<evidence type="ECO:0000259" key="1">
    <source>
        <dbReference type="PROSITE" id="PS51704"/>
    </source>
</evidence>
<sequence length="278" mass="30523">MKVFAHRGASTQYAEHTRAAYAHALAVGADGIETDVQLTADGQLICWHDPTVNRTSNGQGSLDAHTLAELRKLDVHSWKTRSTKLPSEYGDSSNQLMTLDELTLMLLGAKRPVELAVELKITRTNAGHLEEAVLGWLQRWGWDAATGTLCPGGHASEVKISIMSFSRRAVDRVAETVPAPYLCPLFNAHDVQALHIGGPHEVSSGPADLLGPSTSWLAHHPSVLRRWTDEGRTVRMWTVATDRQFATARQLGVQQITVDNPQWALHRVQHPLSVASFV</sequence>
<comment type="caution">
    <text evidence="2">The sequence shown here is derived from an EMBL/GenBank/DDBJ whole genome shotgun (WGS) entry which is preliminary data.</text>
</comment>
<dbReference type="EC" id="3.1.4.46" evidence="2"/>
<dbReference type="SUPFAM" id="SSF51695">
    <property type="entry name" value="PLC-like phosphodiesterases"/>
    <property type="match status" value="1"/>
</dbReference>
<dbReference type="Gene3D" id="3.20.20.190">
    <property type="entry name" value="Phosphatidylinositol (PI) phosphodiesterase"/>
    <property type="match status" value="1"/>
</dbReference>
<dbReference type="EMBL" id="JAVDYJ010000001">
    <property type="protein sequence ID" value="MDR7348035.1"/>
    <property type="molecule type" value="Genomic_DNA"/>
</dbReference>
<reference evidence="2 3" key="1">
    <citation type="submission" date="2023-07" db="EMBL/GenBank/DDBJ databases">
        <title>Sequencing the genomes of 1000 actinobacteria strains.</title>
        <authorList>
            <person name="Klenk H.-P."/>
        </authorList>
    </citation>
    <scope>NUCLEOTIDE SEQUENCE [LARGE SCALE GENOMIC DNA]</scope>
    <source>
        <strain evidence="2 3">DSM 22966</strain>
    </source>
</reference>
<keyword evidence="2" id="KW-0378">Hydrolase</keyword>
<dbReference type="PANTHER" id="PTHR46211:SF13">
    <property type="entry name" value="GLYCEROPHOSPHODIESTER PHOSPHODIESTERASE 1-RELATED"/>
    <property type="match status" value="1"/>
</dbReference>
<feature type="domain" description="GP-PDE" evidence="1">
    <location>
        <begin position="1"/>
        <end position="268"/>
    </location>
</feature>
<evidence type="ECO:0000313" key="2">
    <source>
        <dbReference type="EMBL" id="MDR7348035.1"/>
    </source>
</evidence>
<dbReference type="GO" id="GO:0008889">
    <property type="term" value="F:glycerophosphodiester phosphodiesterase activity"/>
    <property type="evidence" value="ECO:0007669"/>
    <property type="project" value="UniProtKB-EC"/>
</dbReference>
<dbReference type="RefSeq" id="WP_310174834.1">
    <property type="nucleotide sequence ID" value="NZ_BAABHE010000002.1"/>
</dbReference>
<dbReference type="Proteomes" id="UP001183794">
    <property type="component" value="Unassembled WGS sequence"/>
</dbReference>
<dbReference type="Pfam" id="PF03009">
    <property type="entry name" value="GDPD"/>
    <property type="match status" value="1"/>
</dbReference>
<dbReference type="PROSITE" id="PS51704">
    <property type="entry name" value="GP_PDE"/>
    <property type="match status" value="1"/>
</dbReference>
<evidence type="ECO:0000313" key="3">
    <source>
        <dbReference type="Proteomes" id="UP001183794"/>
    </source>
</evidence>
<accession>A0ABU2B356</accession>
<gene>
    <name evidence="2" type="ORF">J2S62_002292</name>
</gene>